<feature type="compositionally biased region" description="Polar residues" evidence="1">
    <location>
        <begin position="33"/>
        <end position="47"/>
    </location>
</feature>
<gene>
    <name evidence="3" type="ORF">ENR47_00660</name>
</gene>
<dbReference type="PROSITE" id="PS51257">
    <property type="entry name" value="PROKAR_LIPOPROTEIN"/>
    <property type="match status" value="1"/>
</dbReference>
<evidence type="ECO:0000256" key="1">
    <source>
        <dbReference type="SAM" id="MobiDB-lite"/>
    </source>
</evidence>
<feature type="signal peptide" evidence="2">
    <location>
        <begin position="1"/>
        <end position="23"/>
    </location>
</feature>
<proteinExistence type="predicted"/>
<comment type="caution">
    <text evidence="3">The sequence shown here is derived from an EMBL/GenBank/DDBJ whole genome shotgun (WGS) entry which is preliminary data.</text>
</comment>
<name>A0A832H109_9CYAN</name>
<evidence type="ECO:0000313" key="3">
    <source>
        <dbReference type="EMBL" id="HGW92783.1"/>
    </source>
</evidence>
<evidence type="ECO:0000256" key="2">
    <source>
        <dbReference type="SAM" id="SignalP"/>
    </source>
</evidence>
<dbReference type="AlphaFoldDB" id="A0A832H109"/>
<keyword evidence="2" id="KW-0732">Signal</keyword>
<sequence length="169" mass="18305">MVSIRLRRVFVPLVVSVSLVTVACAPEPPSRYDQVQQETSQKGSSAVSKEAIDGSKFNRYFPKSNSGFAVVPAQEKKGFAEHKVNRGGKNVAVLSINDTVSNPSAATKYQQSSTRIGGFPAVEQGQNGTGVLVGDRFQVKAQSRDPSFTKQDRAAWLQKFDLNGLSTLK</sequence>
<dbReference type="EMBL" id="DSRD01000042">
    <property type="protein sequence ID" value="HGW92783.1"/>
    <property type="molecule type" value="Genomic_DNA"/>
</dbReference>
<organism evidence="3">
    <name type="scientific">Oscillatoriales cyanobacterium SpSt-402</name>
    <dbReference type="NCBI Taxonomy" id="2282168"/>
    <lineage>
        <taxon>Bacteria</taxon>
        <taxon>Bacillati</taxon>
        <taxon>Cyanobacteriota</taxon>
        <taxon>Cyanophyceae</taxon>
        <taxon>Oscillatoriophycideae</taxon>
        <taxon>Oscillatoriales</taxon>
    </lineage>
</organism>
<protein>
    <submittedName>
        <fullName evidence="3">Uncharacterized protein</fullName>
    </submittedName>
</protein>
<feature type="region of interest" description="Disordered" evidence="1">
    <location>
        <begin position="30"/>
        <end position="50"/>
    </location>
</feature>
<reference evidence="3" key="1">
    <citation type="journal article" date="2020" name="mSystems">
        <title>Genome- and Community-Level Interaction Insights into Carbon Utilization and Element Cycling Functions of Hydrothermarchaeota in Hydrothermal Sediment.</title>
        <authorList>
            <person name="Zhou Z."/>
            <person name="Liu Y."/>
            <person name="Xu W."/>
            <person name="Pan J."/>
            <person name="Luo Z.H."/>
            <person name="Li M."/>
        </authorList>
    </citation>
    <scope>NUCLEOTIDE SEQUENCE [LARGE SCALE GENOMIC DNA]</scope>
    <source>
        <strain evidence="3">SpSt-402</strain>
    </source>
</reference>
<accession>A0A832H109</accession>
<feature type="chain" id="PRO_5032861231" evidence="2">
    <location>
        <begin position="24"/>
        <end position="169"/>
    </location>
</feature>